<dbReference type="EMBL" id="DXGH01000064">
    <property type="protein sequence ID" value="HIW82107.1"/>
    <property type="molecule type" value="Genomic_DNA"/>
</dbReference>
<dbReference type="Pfam" id="PF04607">
    <property type="entry name" value="RelA_SpoT"/>
    <property type="match status" value="1"/>
</dbReference>
<feature type="domain" description="RelA/SpoT" evidence="2">
    <location>
        <begin position="45"/>
        <end position="168"/>
    </location>
</feature>
<dbReference type="Gene3D" id="3.30.460.10">
    <property type="entry name" value="Beta Polymerase, domain 2"/>
    <property type="match status" value="1"/>
</dbReference>
<name>A0A9D1UBV8_9FIRM</name>
<dbReference type="Gene3D" id="1.10.287.860">
    <property type="entry name" value="Nucleotidyltransferase"/>
    <property type="match status" value="1"/>
</dbReference>
<dbReference type="AlphaFoldDB" id="A0A9D1UBV8"/>
<dbReference type="PANTHER" id="PTHR47837:SF2">
    <property type="entry name" value="GTP PYROPHOSPHOKINASE YWAC"/>
    <property type="match status" value="1"/>
</dbReference>
<dbReference type="Proteomes" id="UP000824265">
    <property type="component" value="Unassembled WGS sequence"/>
</dbReference>
<dbReference type="SMART" id="SM00954">
    <property type="entry name" value="RelA_SpoT"/>
    <property type="match status" value="1"/>
</dbReference>
<reference evidence="3" key="2">
    <citation type="submission" date="2021-04" db="EMBL/GenBank/DDBJ databases">
        <authorList>
            <person name="Gilroy R."/>
        </authorList>
    </citation>
    <scope>NUCLEOTIDE SEQUENCE</scope>
    <source>
        <strain evidence="3">CHK195-6426</strain>
    </source>
</reference>
<dbReference type="InterPro" id="IPR052366">
    <property type="entry name" value="GTP_Pyrophosphokinase"/>
</dbReference>
<organism evidence="3 4">
    <name type="scientific">Candidatus Acetatifactor stercoripullorum</name>
    <dbReference type="NCBI Taxonomy" id="2838414"/>
    <lineage>
        <taxon>Bacteria</taxon>
        <taxon>Bacillati</taxon>
        <taxon>Bacillota</taxon>
        <taxon>Clostridia</taxon>
        <taxon>Lachnospirales</taxon>
        <taxon>Lachnospiraceae</taxon>
        <taxon>Acetatifactor</taxon>
    </lineage>
</organism>
<dbReference type="GO" id="GO:0015969">
    <property type="term" value="P:guanosine tetraphosphate metabolic process"/>
    <property type="evidence" value="ECO:0007669"/>
    <property type="project" value="InterPro"/>
</dbReference>
<dbReference type="InterPro" id="IPR043519">
    <property type="entry name" value="NT_sf"/>
</dbReference>
<dbReference type="PANTHER" id="PTHR47837">
    <property type="entry name" value="GTP PYROPHOSPHOKINASE YJBM"/>
    <property type="match status" value="1"/>
</dbReference>
<dbReference type="SUPFAM" id="SSF81301">
    <property type="entry name" value="Nucleotidyltransferase"/>
    <property type="match status" value="1"/>
</dbReference>
<dbReference type="InterPro" id="IPR007685">
    <property type="entry name" value="RelA_SpoT"/>
</dbReference>
<comment type="caution">
    <text evidence="3">The sequence shown here is derived from an EMBL/GenBank/DDBJ whole genome shotgun (WGS) entry which is preliminary data.</text>
</comment>
<dbReference type="CDD" id="cd05399">
    <property type="entry name" value="NT_Rel-Spo_like"/>
    <property type="match status" value="1"/>
</dbReference>
<evidence type="ECO:0000313" key="4">
    <source>
        <dbReference type="Proteomes" id="UP000824265"/>
    </source>
</evidence>
<accession>A0A9D1UBV8</accession>
<proteinExistence type="predicted"/>
<gene>
    <name evidence="3" type="ORF">H9742_11445</name>
</gene>
<evidence type="ECO:0000313" key="3">
    <source>
        <dbReference type="EMBL" id="HIW82107.1"/>
    </source>
</evidence>
<reference evidence="3" key="1">
    <citation type="journal article" date="2021" name="PeerJ">
        <title>Extensive microbial diversity within the chicken gut microbiome revealed by metagenomics and culture.</title>
        <authorList>
            <person name="Gilroy R."/>
            <person name="Ravi A."/>
            <person name="Getino M."/>
            <person name="Pursley I."/>
            <person name="Horton D.L."/>
            <person name="Alikhan N.F."/>
            <person name="Baker D."/>
            <person name="Gharbi K."/>
            <person name="Hall N."/>
            <person name="Watson M."/>
            <person name="Adriaenssens E.M."/>
            <person name="Foster-Nyarko E."/>
            <person name="Jarju S."/>
            <person name="Secka A."/>
            <person name="Antonio M."/>
            <person name="Oren A."/>
            <person name="Chaudhuri R.R."/>
            <person name="La Ragione R."/>
            <person name="Hildebrand F."/>
            <person name="Pallen M.J."/>
        </authorList>
    </citation>
    <scope>NUCLEOTIDE SEQUENCE</scope>
    <source>
        <strain evidence="3">CHK195-6426</strain>
    </source>
</reference>
<sequence>MTNEQYYELIKPYEDVSQVMLTKLEILNHSIYSKDTGKPIHHIQNRIKDKKSIEGKLERLALTDSVMNAKDHLMDIAGIRVICYFPEEIYDLVQCLKRQADLIVIKESDYIKNPKKSGYRSFHIVFGVPIHCLDAMEYYPVEVQFRTLSMDFWASMEHRICYKKEYDDKDKVSREMQQYAMALELIESRFEQQLKDRQMQ</sequence>
<comment type="pathway">
    <text evidence="1">Purine metabolism; ppGpp biosynthesis; ppGpp from GTP: step 1/2.</text>
</comment>
<evidence type="ECO:0000259" key="2">
    <source>
        <dbReference type="SMART" id="SM00954"/>
    </source>
</evidence>
<protein>
    <submittedName>
        <fullName evidence="3">(P)ppGpp synthetase</fullName>
    </submittedName>
</protein>
<evidence type="ECO:0000256" key="1">
    <source>
        <dbReference type="ARBA" id="ARBA00004976"/>
    </source>
</evidence>